<proteinExistence type="predicted"/>
<accession>A0A7X6L352</accession>
<dbReference type="InterPro" id="IPR023393">
    <property type="entry name" value="START-like_dom_sf"/>
</dbReference>
<evidence type="ECO:0000313" key="1">
    <source>
        <dbReference type="EMBL" id="NKY26961.1"/>
    </source>
</evidence>
<dbReference type="PANTHER" id="PTHR39683:SF4">
    <property type="entry name" value="COENZYME Q-BINDING PROTEIN COQ10 START DOMAIN-CONTAINING PROTEIN"/>
    <property type="match status" value="1"/>
</dbReference>
<dbReference type="Gene3D" id="3.30.530.20">
    <property type="match status" value="1"/>
</dbReference>
<dbReference type="SUPFAM" id="SSF55961">
    <property type="entry name" value="Bet v1-like"/>
    <property type="match status" value="1"/>
</dbReference>
<evidence type="ECO:0000313" key="2">
    <source>
        <dbReference type="Proteomes" id="UP000540698"/>
    </source>
</evidence>
<comment type="caution">
    <text evidence="1">The sequence shown here is derived from an EMBL/GenBank/DDBJ whole genome shotgun (WGS) entry which is preliminary data.</text>
</comment>
<name>A0A7X6L352_9NOCA</name>
<gene>
    <name evidence="1" type="ORF">HGB38_12110</name>
</gene>
<protein>
    <recommendedName>
        <fullName evidence="3">Polyketide cyclase</fullName>
    </recommendedName>
</protein>
<dbReference type="InterPro" id="IPR019587">
    <property type="entry name" value="Polyketide_cyclase/dehydratase"/>
</dbReference>
<sequence>MRVKTDIYFDVAVDPAQVFDALAAIEMLPEWSAYSDARVATRGESGRPQRVYVTADTLLGRSDLQVLEYEWTDDRVSWQVVDSCVGLGGGGWFEVSEDRAGAQVWYHTELQSSLLLPGLLLKRSVRRESETVARNFIQFAEGFAAPPQSRAV</sequence>
<dbReference type="RefSeq" id="WP_062969683.1">
    <property type="nucleotide sequence ID" value="NZ_JAAXOS010000005.1"/>
</dbReference>
<dbReference type="AlphaFoldDB" id="A0A7X6L352"/>
<keyword evidence="2" id="KW-1185">Reference proteome</keyword>
<dbReference type="EMBL" id="JAAXOS010000005">
    <property type="protein sequence ID" value="NKY26961.1"/>
    <property type="molecule type" value="Genomic_DNA"/>
</dbReference>
<evidence type="ECO:0008006" key="3">
    <source>
        <dbReference type="Google" id="ProtNLM"/>
    </source>
</evidence>
<organism evidence="1 2">
    <name type="scientific">Nocardia gamkensis</name>
    <dbReference type="NCBI Taxonomy" id="352869"/>
    <lineage>
        <taxon>Bacteria</taxon>
        <taxon>Bacillati</taxon>
        <taxon>Actinomycetota</taxon>
        <taxon>Actinomycetes</taxon>
        <taxon>Mycobacteriales</taxon>
        <taxon>Nocardiaceae</taxon>
        <taxon>Nocardia</taxon>
    </lineage>
</organism>
<reference evidence="1 2" key="1">
    <citation type="submission" date="2020-04" db="EMBL/GenBank/DDBJ databases">
        <title>MicrobeNet Type strains.</title>
        <authorList>
            <person name="Nicholson A.C."/>
        </authorList>
    </citation>
    <scope>NUCLEOTIDE SEQUENCE [LARGE SCALE GENOMIC DNA]</scope>
    <source>
        <strain evidence="1 2">DSM 44956</strain>
    </source>
</reference>
<dbReference type="Proteomes" id="UP000540698">
    <property type="component" value="Unassembled WGS sequence"/>
</dbReference>
<dbReference type="Pfam" id="PF10604">
    <property type="entry name" value="Polyketide_cyc2"/>
    <property type="match status" value="1"/>
</dbReference>
<dbReference type="PANTHER" id="PTHR39683">
    <property type="entry name" value="CONSERVED PROTEIN TB16.3"/>
    <property type="match status" value="1"/>
</dbReference>